<comment type="similarity">
    <text evidence="1">Belongs to the oxygen-dependent FAD-linked oxidoreductase family.</text>
</comment>
<dbReference type="AlphaFoldDB" id="A0A1X7RPL0"/>
<organism evidence="6 7">
    <name type="scientific">Zymoseptoria tritici (strain ST99CH_3D7)</name>
    <dbReference type="NCBI Taxonomy" id="1276538"/>
    <lineage>
        <taxon>Eukaryota</taxon>
        <taxon>Fungi</taxon>
        <taxon>Dikarya</taxon>
        <taxon>Ascomycota</taxon>
        <taxon>Pezizomycotina</taxon>
        <taxon>Dothideomycetes</taxon>
        <taxon>Dothideomycetidae</taxon>
        <taxon>Mycosphaerellales</taxon>
        <taxon>Mycosphaerellaceae</taxon>
        <taxon>Zymoseptoria</taxon>
    </lineage>
</organism>
<protein>
    <recommendedName>
        <fullName evidence="5">FAD-binding PCMH-type domain-containing protein</fullName>
    </recommendedName>
</protein>
<keyword evidence="7" id="KW-1185">Reference proteome</keyword>
<dbReference type="GO" id="GO:0071949">
    <property type="term" value="F:FAD binding"/>
    <property type="evidence" value="ECO:0007669"/>
    <property type="project" value="InterPro"/>
</dbReference>
<proteinExistence type="inferred from homology"/>
<name>A0A1X7RPL0_ZYMT9</name>
<dbReference type="InterPro" id="IPR016166">
    <property type="entry name" value="FAD-bd_PCMH"/>
</dbReference>
<keyword evidence="4" id="KW-0560">Oxidoreductase</keyword>
<sequence length="317" mass="34152">MSPKTLNESLLLAVEGKETSLTFPQEASEVPLFNKDIPIVPAAIVKPETAQQVAAIVKCAVERGLKVQAKSGGHSYANHGFGGLNGSIVVDTTKLNHLSMDTETYTATVGGGCLLGDLAQFLYKYGRAMPHGTWPGVGLGGHATTGGIGPASRMWGLTLDHVIGVEVVLADSSIVDASEDKNSDLFFAIKGAAASFGIVTQFRLRTHVAPGECVRFQHTMESFDVATRSEWFKMWQRLMADPLLSRFLSVGLEVFPQKMVIGGNYFRSKKDFDDLDLLAALPSGGTYQETVAATWIDMVDGWAEGIRTESQMISFSS</sequence>
<evidence type="ECO:0000256" key="4">
    <source>
        <dbReference type="ARBA" id="ARBA00023002"/>
    </source>
</evidence>
<dbReference type="GO" id="GO:0016491">
    <property type="term" value="F:oxidoreductase activity"/>
    <property type="evidence" value="ECO:0007669"/>
    <property type="project" value="UniProtKB-KW"/>
</dbReference>
<dbReference type="PANTHER" id="PTHR42973:SF17">
    <property type="entry name" value="OXIDASE, PUTATIVE (AFU_ORTHOLOGUE AFUA_6G14340)-RELATED"/>
    <property type="match status" value="1"/>
</dbReference>
<dbReference type="InterPro" id="IPR036318">
    <property type="entry name" value="FAD-bd_PCMH-like_sf"/>
</dbReference>
<evidence type="ECO:0000313" key="6">
    <source>
        <dbReference type="EMBL" id="SMQ49382.1"/>
    </source>
</evidence>
<accession>A0A1X7RPL0</accession>
<dbReference type="InterPro" id="IPR016169">
    <property type="entry name" value="FAD-bd_PCMH_sub2"/>
</dbReference>
<reference evidence="6 7" key="1">
    <citation type="submission" date="2016-06" db="EMBL/GenBank/DDBJ databases">
        <authorList>
            <person name="Kjaerup R.B."/>
            <person name="Dalgaard T.S."/>
            <person name="Juul-Madsen H.R."/>
        </authorList>
    </citation>
    <scope>NUCLEOTIDE SEQUENCE [LARGE SCALE GENOMIC DNA]</scope>
</reference>
<dbReference type="PROSITE" id="PS51387">
    <property type="entry name" value="FAD_PCMH"/>
    <property type="match status" value="1"/>
</dbReference>
<evidence type="ECO:0000256" key="3">
    <source>
        <dbReference type="ARBA" id="ARBA00022827"/>
    </source>
</evidence>
<dbReference type="PANTHER" id="PTHR42973">
    <property type="entry name" value="BINDING OXIDOREDUCTASE, PUTATIVE (AFU_ORTHOLOGUE AFUA_1G17690)-RELATED"/>
    <property type="match status" value="1"/>
</dbReference>
<evidence type="ECO:0000256" key="1">
    <source>
        <dbReference type="ARBA" id="ARBA00005466"/>
    </source>
</evidence>
<gene>
    <name evidence="6" type="ORF">ZT3D7_G4533</name>
</gene>
<dbReference type="Proteomes" id="UP000215127">
    <property type="component" value="Chromosome 3"/>
</dbReference>
<dbReference type="InterPro" id="IPR006094">
    <property type="entry name" value="Oxid_FAD_bind_N"/>
</dbReference>
<evidence type="ECO:0000256" key="2">
    <source>
        <dbReference type="ARBA" id="ARBA00022630"/>
    </source>
</evidence>
<keyword evidence="3" id="KW-0274">FAD</keyword>
<dbReference type="Gene3D" id="3.40.462.20">
    <property type="match status" value="1"/>
</dbReference>
<evidence type="ECO:0000259" key="5">
    <source>
        <dbReference type="PROSITE" id="PS51387"/>
    </source>
</evidence>
<feature type="domain" description="FAD-binding PCMH-type" evidence="5">
    <location>
        <begin position="37"/>
        <end position="209"/>
    </location>
</feature>
<dbReference type="SUPFAM" id="SSF56176">
    <property type="entry name" value="FAD-binding/transporter-associated domain-like"/>
    <property type="match status" value="1"/>
</dbReference>
<dbReference type="EMBL" id="LT853694">
    <property type="protein sequence ID" value="SMQ49382.1"/>
    <property type="molecule type" value="Genomic_DNA"/>
</dbReference>
<dbReference type="Gene3D" id="3.30.465.10">
    <property type="match status" value="1"/>
</dbReference>
<dbReference type="Pfam" id="PF01565">
    <property type="entry name" value="FAD_binding_4"/>
    <property type="match status" value="1"/>
</dbReference>
<evidence type="ECO:0000313" key="7">
    <source>
        <dbReference type="Proteomes" id="UP000215127"/>
    </source>
</evidence>
<keyword evidence="2" id="KW-0285">Flavoprotein</keyword>
<dbReference type="InterPro" id="IPR050416">
    <property type="entry name" value="FAD-linked_Oxidoreductase"/>
</dbReference>
<dbReference type="STRING" id="1276538.A0A1X7RPL0"/>